<feature type="signal peptide" evidence="1">
    <location>
        <begin position="1"/>
        <end position="23"/>
    </location>
</feature>
<sequence length="128" mass="13730">MTAFFTLAGTLAVLLLFAPCGRAQTGTVFPGTEFTYGSYTSALTICYSNQINAQSIQHTPVTRVFTFLPTAAQMLVRYIIITSLNYKKFYVQIANGGIGTGNPLTTDIVVTSAHGGYLNVAVRIYCGA</sequence>
<reference evidence="2" key="2">
    <citation type="submission" date="2020-05" db="UniProtKB">
        <authorList>
            <consortium name="EnsemblMetazoa"/>
        </authorList>
    </citation>
    <scope>IDENTIFICATION</scope>
    <source>
        <strain evidence="2">WRAIR2</strain>
    </source>
</reference>
<proteinExistence type="predicted"/>
<keyword evidence="3" id="KW-1185">Reference proteome</keyword>
<evidence type="ECO:0008006" key="4">
    <source>
        <dbReference type="Google" id="ProtNLM"/>
    </source>
</evidence>
<organism evidence="2 3">
    <name type="scientific">Anopheles dirus</name>
    <dbReference type="NCBI Taxonomy" id="7168"/>
    <lineage>
        <taxon>Eukaryota</taxon>
        <taxon>Metazoa</taxon>
        <taxon>Ecdysozoa</taxon>
        <taxon>Arthropoda</taxon>
        <taxon>Hexapoda</taxon>
        <taxon>Insecta</taxon>
        <taxon>Pterygota</taxon>
        <taxon>Neoptera</taxon>
        <taxon>Endopterygota</taxon>
        <taxon>Diptera</taxon>
        <taxon>Nematocera</taxon>
        <taxon>Culicoidea</taxon>
        <taxon>Culicidae</taxon>
        <taxon>Anophelinae</taxon>
        <taxon>Anopheles</taxon>
    </lineage>
</organism>
<evidence type="ECO:0000313" key="2">
    <source>
        <dbReference type="EnsemblMetazoa" id="ADIR006920-PA"/>
    </source>
</evidence>
<keyword evidence="1" id="KW-0732">Signal</keyword>
<dbReference type="EnsemblMetazoa" id="ADIR006920-RA">
    <property type="protein sequence ID" value="ADIR006920-PA"/>
    <property type="gene ID" value="ADIR006920"/>
</dbReference>
<dbReference type="InterPro" id="IPR031734">
    <property type="entry name" value="MBF2"/>
</dbReference>
<evidence type="ECO:0000313" key="3">
    <source>
        <dbReference type="Proteomes" id="UP000075884"/>
    </source>
</evidence>
<protein>
    <recommendedName>
        <fullName evidence="4">Farnesoic acid O-methyl transferase domain-containing protein</fullName>
    </recommendedName>
</protein>
<dbReference type="Pfam" id="PF15868">
    <property type="entry name" value="MBF2"/>
    <property type="match status" value="1"/>
</dbReference>
<accession>A0A182NGZ7</accession>
<dbReference type="AlphaFoldDB" id="A0A182NGZ7"/>
<name>A0A182NGZ7_9DIPT</name>
<evidence type="ECO:0000256" key="1">
    <source>
        <dbReference type="SAM" id="SignalP"/>
    </source>
</evidence>
<reference evidence="3" key="1">
    <citation type="submission" date="2013-03" db="EMBL/GenBank/DDBJ databases">
        <title>The Genome Sequence of Anopheles dirus WRAIR2.</title>
        <authorList>
            <consortium name="The Broad Institute Genomics Platform"/>
            <person name="Neafsey D.E."/>
            <person name="Walton C."/>
            <person name="Walker B."/>
            <person name="Young S.K."/>
            <person name="Zeng Q."/>
            <person name="Gargeya S."/>
            <person name="Fitzgerald M."/>
            <person name="Haas B."/>
            <person name="Abouelleil A."/>
            <person name="Allen A.W."/>
            <person name="Alvarado L."/>
            <person name="Arachchi H.M."/>
            <person name="Berlin A.M."/>
            <person name="Chapman S.B."/>
            <person name="Gainer-Dewar J."/>
            <person name="Goldberg J."/>
            <person name="Griggs A."/>
            <person name="Gujja S."/>
            <person name="Hansen M."/>
            <person name="Howarth C."/>
            <person name="Imamovic A."/>
            <person name="Ireland A."/>
            <person name="Larimer J."/>
            <person name="McCowan C."/>
            <person name="Murphy C."/>
            <person name="Pearson M."/>
            <person name="Poon T.W."/>
            <person name="Priest M."/>
            <person name="Roberts A."/>
            <person name="Saif S."/>
            <person name="Shea T."/>
            <person name="Sisk P."/>
            <person name="Sykes S."/>
            <person name="Wortman J."/>
            <person name="Nusbaum C."/>
            <person name="Birren B."/>
        </authorList>
    </citation>
    <scope>NUCLEOTIDE SEQUENCE [LARGE SCALE GENOMIC DNA]</scope>
    <source>
        <strain evidence="3">WRAIR2</strain>
    </source>
</reference>
<feature type="chain" id="PRO_5008129829" description="Farnesoic acid O-methyl transferase domain-containing protein" evidence="1">
    <location>
        <begin position="24"/>
        <end position="128"/>
    </location>
</feature>
<dbReference type="VEuPathDB" id="VectorBase:ADIR006920"/>
<dbReference type="Proteomes" id="UP000075884">
    <property type="component" value="Unassembled WGS sequence"/>
</dbReference>